<dbReference type="EMBL" id="JBIASD010000015">
    <property type="protein sequence ID" value="MFF3668514.1"/>
    <property type="molecule type" value="Genomic_DNA"/>
</dbReference>
<protein>
    <submittedName>
        <fullName evidence="1">Uncharacterized protein</fullName>
    </submittedName>
</protein>
<dbReference type="Proteomes" id="UP001602013">
    <property type="component" value="Unassembled WGS sequence"/>
</dbReference>
<accession>A0ABW6SU41</accession>
<sequence>MTEPAWDCSWTAEIFLRSGKIQLMGFYSGTQPHHRLLDLGHRDSTWLVRAQHKTLENDRETDFPRYIYRAEIYKFQFWRPIRLAGS</sequence>
<comment type="caution">
    <text evidence="1">The sequence shown here is derived from an EMBL/GenBank/DDBJ whole genome shotgun (WGS) entry which is preliminary data.</text>
</comment>
<organism evidence="1 2">
    <name type="scientific">Microtetraspora malaysiensis</name>
    <dbReference type="NCBI Taxonomy" id="161358"/>
    <lineage>
        <taxon>Bacteria</taxon>
        <taxon>Bacillati</taxon>
        <taxon>Actinomycetota</taxon>
        <taxon>Actinomycetes</taxon>
        <taxon>Streptosporangiales</taxon>
        <taxon>Streptosporangiaceae</taxon>
        <taxon>Microtetraspora</taxon>
    </lineage>
</organism>
<name>A0ABW6SU41_9ACTN</name>
<gene>
    <name evidence="1" type="ORF">ACFYXI_23285</name>
</gene>
<reference evidence="1 2" key="1">
    <citation type="submission" date="2024-10" db="EMBL/GenBank/DDBJ databases">
        <title>The Natural Products Discovery Center: Release of the First 8490 Sequenced Strains for Exploring Actinobacteria Biosynthetic Diversity.</title>
        <authorList>
            <person name="Kalkreuter E."/>
            <person name="Kautsar S.A."/>
            <person name="Yang D."/>
            <person name="Bader C.D."/>
            <person name="Teijaro C.N."/>
            <person name="Fluegel L."/>
            <person name="Davis C.M."/>
            <person name="Simpson J.R."/>
            <person name="Lauterbach L."/>
            <person name="Steele A.D."/>
            <person name="Gui C."/>
            <person name="Meng S."/>
            <person name="Li G."/>
            <person name="Viehrig K."/>
            <person name="Ye F."/>
            <person name="Su P."/>
            <person name="Kiefer A.F."/>
            <person name="Nichols A."/>
            <person name="Cepeda A.J."/>
            <person name="Yan W."/>
            <person name="Fan B."/>
            <person name="Jiang Y."/>
            <person name="Adhikari A."/>
            <person name="Zheng C.-J."/>
            <person name="Schuster L."/>
            <person name="Cowan T.M."/>
            <person name="Smanski M.J."/>
            <person name="Chevrette M.G."/>
            <person name="De Carvalho L.P.S."/>
            <person name="Shen B."/>
        </authorList>
    </citation>
    <scope>NUCLEOTIDE SEQUENCE [LARGE SCALE GENOMIC DNA]</scope>
    <source>
        <strain evidence="1 2">NPDC002173</strain>
    </source>
</reference>
<keyword evidence="2" id="KW-1185">Reference proteome</keyword>
<proteinExistence type="predicted"/>
<dbReference type="RefSeq" id="WP_387414086.1">
    <property type="nucleotide sequence ID" value="NZ_JBIASD010000015.1"/>
</dbReference>
<evidence type="ECO:0000313" key="1">
    <source>
        <dbReference type="EMBL" id="MFF3668514.1"/>
    </source>
</evidence>
<evidence type="ECO:0000313" key="2">
    <source>
        <dbReference type="Proteomes" id="UP001602013"/>
    </source>
</evidence>